<dbReference type="PANTHER" id="PTHR21666:SF270">
    <property type="entry name" value="MUREIN HYDROLASE ACTIVATOR ENVC"/>
    <property type="match status" value="1"/>
</dbReference>
<feature type="signal peptide" evidence="1">
    <location>
        <begin position="1"/>
        <end position="28"/>
    </location>
</feature>
<evidence type="ECO:0000259" key="2">
    <source>
        <dbReference type="PROSITE" id="PS51782"/>
    </source>
</evidence>
<dbReference type="Pfam" id="PF01551">
    <property type="entry name" value="Peptidase_M23"/>
    <property type="match status" value="1"/>
</dbReference>
<dbReference type="InterPro" id="IPR036779">
    <property type="entry name" value="LysM_dom_sf"/>
</dbReference>
<keyword evidence="1" id="KW-0732">Signal</keyword>
<sequence>MLDKKMAVSLALGLALLVNSLFALPAQAAVIEDLQQVATVLAPATYQELAARVNNYTRIYRVEEGDTLERIARRYQTDPELVAVMNYLEPDAVLTPGQFLVLPHEEERSYTVAAGDTLWDIARRFGTSVESLAAANGIVDARALRIGMVLTIPGSPRGVPVTRVETVPASRSLRPASFLWPLIGVITSGFGWRDNEFHHGLDIAGKVGDYIRAAWSGVVTFSGWGNGIYGNMVKLDHGNGLETVYAHNSRNLVKVGEYVRAGEPIAEVGVTGNATGPHVHFEIREKGRAINPERFFNR</sequence>
<dbReference type="SUPFAM" id="SSF51261">
    <property type="entry name" value="Duplicated hybrid motif"/>
    <property type="match status" value="1"/>
</dbReference>
<dbReference type="PROSITE" id="PS51782">
    <property type="entry name" value="LYSM"/>
    <property type="match status" value="2"/>
</dbReference>
<reference evidence="3 4" key="1">
    <citation type="submission" date="2019-11" db="EMBL/GenBank/DDBJ databases">
        <title>Genome sequence of Moorella glycerini DSM11254.</title>
        <authorList>
            <person name="Poehlein A."/>
            <person name="Boeer T."/>
            <person name="Daniel R."/>
        </authorList>
    </citation>
    <scope>NUCLEOTIDE SEQUENCE [LARGE SCALE GENOMIC DNA]</scope>
    <source>
        <strain evidence="3 4">DSM 11254</strain>
    </source>
</reference>
<feature type="domain" description="LysM" evidence="2">
    <location>
        <begin position="108"/>
        <end position="152"/>
    </location>
</feature>
<feature type="chain" id="PRO_5026165694" evidence="1">
    <location>
        <begin position="29"/>
        <end position="298"/>
    </location>
</feature>
<dbReference type="RefSeq" id="WP_156272452.1">
    <property type="nucleotide sequence ID" value="NZ_CP046244.1"/>
</dbReference>
<dbReference type="SMART" id="SM00257">
    <property type="entry name" value="LysM"/>
    <property type="match status" value="2"/>
</dbReference>
<feature type="domain" description="LysM" evidence="2">
    <location>
        <begin position="58"/>
        <end position="102"/>
    </location>
</feature>
<proteinExistence type="predicted"/>
<dbReference type="Gene3D" id="2.70.70.10">
    <property type="entry name" value="Glucose Permease (Domain IIA)"/>
    <property type="match status" value="1"/>
</dbReference>
<evidence type="ECO:0000256" key="1">
    <source>
        <dbReference type="SAM" id="SignalP"/>
    </source>
</evidence>
<dbReference type="CDD" id="cd00118">
    <property type="entry name" value="LysM"/>
    <property type="match status" value="2"/>
</dbReference>
<name>A0A6I5ZQJ7_9FIRM</name>
<gene>
    <name evidence="3" type="ORF">MGLY_11230</name>
</gene>
<dbReference type="OrthoDB" id="9814460at2"/>
<dbReference type="PANTHER" id="PTHR21666">
    <property type="entry name" value="PEPTIDASE-RELATED"/>
    <property type="match status" value="1"/>
</dbReference>
<dbReference type="InterPro" id="IPR050570">
    <property type="entry name" value="Cell_wall_metabolism_enzyme"/>
</dbReference>
<dbReference type="InterPro" id="IPR011055">
    <property type="entry name" value="Dup_hybrid_motif"/>
</dbReference>
<protein>
    <submittedName>
        <fullName evidence="3">Peptidase family M23</fullName>
    </submittedName>
</protein>
<dbReference type="CDD" id="cd12797">
    <property type="entry name" value="M23_peptidase"/>
    <property type="match status" value="1"/>
</dbReference>
<dbReference type="InterPro" id="IPR018392">
    <property type="entry name" value="LysM"/>
</dbReference>
<evidence type="ECO:0000313" key="3">
    <source>
        <dbReference type="EMBL" id="QGP91781.1"/>
    </source>
</evidence>
<keyword evidence="4" id="KW-1185">Reference proteome</keyword>
<accession>A0A6I5ZQJ7</accession>
<dbReference type="Pfam" id="PF01476">
    <property type="entry name" value="LysM"/>
    <property type="match status" value="2"/>
</dbReference>
<dbReference type="EMBL" id="CP046244">
    <property type="protein sequence ID" value="QGP91781.1"/>
    <property type="molecule type" value="Genomic_DNA"/>
</dbReference>
<organism evidence="3 4">
    <name type="scientific">Neomoorella glycerini</name>
    <dbReference type="NCBI Taxonomy" id="55779"/>
    <lineage>
        <taxon>Bacteria</taxon>
        <taxon>Bacillati</taxon>
        <taxon>Bacillota</taxon>
        <taxon>Clostridia</taxon>
        <taxon>Neomoorellales</taxon>
        <taxon>Neomoorellaceae</taxon>
        <taxon>Neomoorella</taxon>
    </lineage>
</organism>
<dbReference type="AlphaFoldDB" id="A0A6I5ZQJ7"/>
<dbReference type="GO" id="GO:0004222">
    <property type="term" value="F:metalloendopeptidase activity"/>
    <property type="evidence" value="ECO:0007669"/>
    <property type="project" value="TreeGrafter"/>
</dbReference>
<evidence type="ECO:0000313" key="4">
    <source>
        <dbReference type="Proteomes" id="UP000425916"/>
    </source>
</evidence>
<dbReference type="Proteomes" id="UP000425916">
    <property type="component" value="Chromosome"/>
</dbReference>
<dbReference type="InterPro" id="IPR016047">
    <property type="entry name" value="M23ase_b-sheet_dom"/>
</dbReference>
<dbReference type="Gene3D" id="3.10.350.10">
    <property type="entry name" value="LysM domain"/>
    <property type="match status" value="2"/>
</dbReference>